<dbReference type="PROSITE" id="PS51192">
    <property type="entry name" value="HELICASE_ATP_BIND_1"/>
    <property type="match status" value="1"/>
</dbReference>
<dbReference type="PIRSF" id="PIRSF005496">
    <property type="entry name" value="ATP_hel_hrpB"/>
    <property type="match status" value="1"/>
</dbReference>
<dbReference type="SMART" id="SM00487">
    <property type="entry name" value="DEXDc"/>
    <property type="match status" value="1"/>
</dbReference>
<dbReference type="InterPro" id="IPR056329">
    <property type="entry name" value="CON_HrpB"/>
</dbReference>
<evidence type="ECO:0000259" key="7">
    <source>
        <dbReference type="PROSITE" id="PS51194"/>
    </source>
</evidence>
<dbReference type="InterPro" id="IPR027417">
    <property type="entry name" value="P-loop_NTPase"/>
</dbReference>
<dbReference type="Pfam" id="PF08482">
    <property type="entry name" value="HrpB_C"/>
    <property type="match status" value="1"/>
</dbReference>
<evidence type="ECO:0000313" key="9">
    <source>
        <dbReference type="Proteomes" id="UP000192900"/>
    </source>
</evidence>
<dbReference type="Pfam" id="PF24473">
    <property type="entry name" value="CON_HrpB"/>
    <property type="match status" value="1"/>
</dbReference>
<dbReference type="PANTHER" id="PTHR43519">
    <property type="entry name" value="ATP-DEPENDENT RNA HELICASE HRPB"/>
    <property type="match status" value="1"/>
</dbReference>
<dbReference type="InterPro" id="IPR010225">
    <property type="entry name" value="HrpB"/>
</dbReference>
<dbReference type="RefSeq" id="WP_085067940.1">
    <property type="nucleotide sequence ID" value="NZ_CP019706.1"/>
</dbReference>
<dbReference type="Pfam" id="PF00271">
    <property type="entry name" value="Helicase_C"/>
    <property type="match status" value="1"/>
</dbReference>
<dbReference type="Gene3D" id="3.40.50.300">
    <property type="entry name" value="P-loop containing nucleotide triphosphate hydrolases"/>
    <property type="match status" value="2"/>
</dbReference>
<feature type="compositionally biased region" description="Basic residues" evidence="5">
    <location>
        <begin position="804"/>
        <end position="813"/>
    </location>
</feature>
<accession>A0A1W6B1Y8</accession>
<keyword evidence="1" id="KW-0547">Nucleotide-binding</keyword>
<dbReference type="NCBIfam" id="NF008662">
    <property type="entry name" value="PRK11664.1"/>
    <property type="match status" value="1"/>
</dbReference>
<dbReference type="InterPro" id="IPR007502">
    <property type="entry name" value="Helicase-assoc_dom"/>
</dbReference>
<reference evidence="8 9" key="1">
    <citation type="submission" date="2017-02" db="EMBL/GenBank/DDBJ databases">
        <title>Complete genome sequence of the drought resistance-promoting endophyte Pantoea alhagi LTYR-11Z.</title>
        <authorList>
            <person name="Zhang L."/>
        </authorList>
    </citation>
    <scope>NUCLEOTIDE SEQUENCE [LARGE SCALE GENOMIC DNA]</scope>
    <source>
        <strain evidence="8 9">LTYR-11Z</strain>
    </source>
</reference>
<keyword evidence="4" id="KW-0067">ATP-binding</keyword>
<dbReference type="AlphaFoldDB" id="A0A1W6B1Y8"/>
<dbReference type="Proteomes" id="UP000192900">
    <property type="component" value="Chromosome"/>
</dbReference>
<dbReference type="InterPro" id="IPR049614">
    <property type="entry name" value="HrpB_DEXH"/>
</dbReference>
<evidence type="ECO:0000256" key="5">
    <source>
        <dbReference type="SAM" id="MobiDB-lite"/>
    </source>
</evidence>
<feature type="region of interest" description="Disordered" evidence="5">
    <location>
        <begin position="788"/>
        <end position="813"/>
    </location>
</feature>
<dbReference type="CDD" id="cd17990">
    <property type="entry name" value="DEXHc_HrpB"/>
    <property type="match status" value="1"/>
</dbReference>
<dbReference type="InterPro" id="IPR014001">
    <property type="entry name" value="Helicase_ATP-bd"/>
</dbReference>
<dbReference type="Pfam" id="PF00270">
    <property type="entry name" value="DEAD"/>
    <property type="match status" value="1"/>
</dbReference>
<dbReference type="PANTHER" id="PTHR43519:SF1">
    <property type="entry name" value="ATP-DEPENDENT RNA HELICASE HRPB"/>
    <property type="match status" value="1"/>
</dbReference>
<dbReference type="GO" id="GO:0004386">
    <property type="term" value="F:helicase activity"/>
    <property type="evidence" value="ECO:0007669"/>
    <property type="project" value="UniProtKB-KW"/>
</dbReference>
<dbReference type="InterPro" id="IPR048333">
    <property type="entry name" value="HA2_WH"/>
</dbReference>
<dbReference type="STRING" id="1891675.B1H58_03170"/>
<evidence type="ECO:0000259" key="6">
    <source>
        <dbReference type="PROSITE" id="PS51192"/>
    </source>
</evidence>
<dbReference type="GO" id="GO:0016787">
    <property type="term" value="F:hydrolase activity"/>
    <property type="evidence" value="ECO:0007669"/>
    <property type="project" value="UniProtKB-KW"/>
</dbReference>
<dbReference type="KEGG" id="palh:B1H58_03170"/>
<evidence type="ECO:0000256" key="4">
    <source>
        <dbReference type="ARBA" id="ARBA00022840"/>
    </source>
</evidence>
<evidence type="ECO:0000256" key="3">
    <source>
        <dbReference type="ARBA" id="ARBA00022806"/>
    </source>
</evidence>
<keyword evidence="9" id="KW-1185">Reference proteome</keyword>
<feature type="domain" description="Helicase ATP-binding" evidence="6">
    <location>
        <begin position="14"/>
        <end position="177"/>
    </location>
</feature>
<gene>
    <name evidence="8" type="ORF">B1H58_03170</name>
</gene>
<evidence type="ECO:0000313" key="8">
    <source>
        <dbReference type="EMBL" id="ARJ41097.1"/>
    </source>
</evidence>
<dbReference type="FunFam" id="3.40.50.300:FF:002125">
    <property type="entry name" value="ATP-dependent helicase HrpB"/>
    <property type="match status" value="1"/>
</dbReference>
<dbReference type="CDD" id="cd18791">
    <property type="entry name" value="SF2_C_RHA"/>
    <property type="match status" value="1"/>
</dbReference>
<dbReference type="Gene3D" id="1.20.120.1080">
    <property type="match status" value="1"/>
</dbReference>
<dbReference type="InterPro" id="IPR011545">
    <property type="entry name" value="DEAD/DEAH_box_helicase_dom"/>
</dbReference>
<dbReference type="SMART" id="SM00847">
    <property type="entry name" value="HA2"/>
    <property type="match status" value="1"/>
</dbReference>
<dbReference type="OrthoDB" id="9805617at2"/>
<dbReference type="Pfam" id="PF04408">
    <property type="entry name" value="WHD_HA2"/>
    <property type="match status" value="1"/>
</dbReference>
<organism evidence="8 9">
    <name type="scientific">Pantoea alhagi</name>
    <dbReference type="NCBI Taxonomy" id="1891675"/>
    <lineage>
        <taxon>Bacteria</taxon>
        <taxon>Pseudomonadati</taxon>
        <taxon>Pseudomonadota</taxon>
        <taxon>Gammaproteobacteria</taxon>
        <taxon>Enterobacterales</taxon>
        <taxon>Erwiniaceae</taxon>
        <taxon>Pantoea</taxon>
    </lineage>
</organism>
<evidence type="ECO:0000256" key="2">
    <source>
        <dbReference type="ARBA" id="ARBA00022801"/>
    </source>
</evidence>
<dbReference type="GO" id="GO:0003676">
    <property type="term" value="F:nucleic acid binding"/>
    <property type="evidence" value="ECO:0007669"/>
    <property type="project" value="InterPro"/>
</dbReference>
<dbReference type="NCBIfam" id="TIGR01970">
    <property type="entry name" value="DEAH_box_HrpB"/>
    <property type="match status" value="1"/>
</dbReference>
<dbReference type="EMBL" id="CP019706">
    <property type="protein sequence ID" value="ARJ41097.1"/>
    <property type="molecule type" value="Genomic_DNA"/>
</dbReference>
<keyword evidence="3 8" id="KW-0347">Helicase</keyword>
<evidence type="ECO:0000256" key="1">
    <source>
        <dbReference type="ARBA" id="ARBA00022741"/>
    </source>
</evidence>
<sequence>MSELPVSAVLPKVLAALKQAPQVLLAAPTGAGKSTWLPLQLLQQGDIAGRIIMLEPRRLAARNVAQRLAEQLGEEPGATVGYRMRADSRVGPATRLEVVTEGILTRMLQQDPMLDGVGLIILDEFHERSLQADLALALLLDVQQGLRDDLRLLIMSATLDNARLSARLPDAPLIVSEGRSFPVEQRYASLPTQLPFDEAVAREVAQLLREESGSLLLFLPGVGEIERVKNQLAQRVSSDIELCPLYGALPLAAQRRAILPAPQGKRKVVLATNIAETSLTIDGIRLVVDSALERTARFDARSGITRLQTQRISQASMTQRAGRAGRLSPGICLHLIAREQAERAAAQSEPEILQSDLSALWLDLLQWGCHDAAQLNWIDAPPASALLAAQKLLRMLGALGENGQLTVRGRAMAKLGSEPRLAALLTAARDRDAQATAARLAAILEEPPRQGSRNLLDHLFTPHAGWQQRARQLQKRLNGAGGQPDAMLAPTLLAQAFPDRLARRRGESGRYQLAGGPGAMLDHEDGLTRHEWLIAPQLLQGDTQAEARILLALPVEITKLQRDCPDLVRSETDIEWDEAKGTLRAWQRDKIGVLALKSQPLAKPDAEVLHPAMLRWIREKGLEVLNWTPEASQVRLRLQCAAQWLPEEKWPAMDDESLLATLESWLLPEMSNVRDMKGLRQVSLTGALLHLLTWSQRQRLDSALPTHYTVPTGSRLPIRYDSEKPPALAVRLQEMFGEAQNPTIAEGRVALVLELLSPAQRPLQITRDLAAFWQGAYLEVQKEMKGRYPKHAWPDDPASALPTRRTKKYAAPQ</sequence>
<dbReference type="GO" id="GO:0005524">
    <property type="term" value="F:ATP binding"/>
    <property type="evidence" value="ECO:0007669"/>
    <property type="project" value="UniProtKB-KW"/>
</dbReference>
<dbReference type="InterPro" id="IPR001650">
    <property type="entry name" value="Helicase_C-like"/>
</dbReference>
<dbReference type="InterPro" id="IPR013689">
    <property type="entry name" value="RNA_helicase_ATP-dep_HrpB_C"/>
</dbReference>
<proteinExistence type="predicted"/>
<name>A0A1W6B1Y8_9GAMM</name>
<protein>
    <submittedName>
        <fullName evidence="8">ATP-dependent helicase HrpB</fullName>
    </submittedName>
</protein>
<feature type="domain" description="Helicase C-terminal" evidence="7">
    <location>
        <begin position="182"/>
        <end position="368"/>
    </location>
</feature>
<keyword evidence="2" id="KW-0378">Hydrolase</keyword>
<dbReference type="SMART" id="SM00490">
    <property type="entry name" value="HELICc"/>
    <property type="match status" value="1"/>
</dbReference>
<dbReference type="PROSITE" id="PS51194">
    <property type="entry name" value="HELICASE_CTER"/>
    <property type="match status" value="1"/>
</dbReference>
<dbReference type="SUPFAM" id="SSF52540">
    <property type="entry name" value="P-loop containing nucleoside triphosphate hydrolases"/>
    <property type="match status" value="1"/>
</dbReference>